<feature type="coiled-coil region" evidence="1">
    <location>
        <begin position="641"/>
        <end position="675"/>
    </location>
</feature>
<feature type="compositionally biased region" description="Basic and acidic residues" evidence="2">
    <location>
        <begin position="116"/>
        <end position="125"/>
    </location>
</feature>
<accession>A0A1E7FMH8</accession>
<name>A0A1E7FMH8_9STRA</name>
<feature type="region of interest" description="Disordered" evidence="2">
    <location>
        <begin position="488"/>
        <end position="600"/>
    </location>
</feature>
<feature type="compositionally biased region" description="Basic and acidic residues" evidence="2">
    <location>
        <begin position="509"/>
        <end position="525"/>
    </location>
</feature>
<keyword evidence="4" id="KW-1185">Reference proteome</keyword>
<feature type="compositionally biased region" description="Polar residues" evidence="2">
    <location>
        <begin position="580"/>
        <end position="600"/>
    </location>
</feature>
<dbReference type="KEGG" id="fcy:FRACYDRAFT_235436"/>
<feature type="compositionally biased region" description="Low complexity" evidence="2">
    <location>
        <begin position="46"/>
        <end position="55"/>
    </location>
</feature>
<feature type="compositionally biased region" description="Acidic residues" evidence="2">
    <location>
        <begin position="57"/>
        <end position="115"/>
    </location>
</feature>
<dbReference type="AlphaFoldDB" id="A0A1E7FMH8"/>
<feature type="compositionally biased region" description="Acidic residues" evidence="2">
    <location>
        <begin position="20"/>
        <end position="39"/>
    </location>
</feature>
<feature type="region of interest" description="Disordered" evidence="2">
    <location>
        <begin position="1"/>
        <end position="171"/>
    </location>
</feature>
<reference evidence="3 4" key="1">
    <citation type="submission" date="2016-09" db="EMBL/GenBank/DDBJ databases">
        <title>Extensive genetic diversity and differential bi-allelic expression allows diatom success in the polar Southern Ocean.</title>
        <authorList>
            <consortium name="DOE Joint Genome Institute"/>
            <person name="Mock T."/>
            <person name="Otillar R.P."/>
            <person name="Strauss J."/>
            <person name="Dupont C."/>
            <person name="Frickenhaus S."/>
            <person name="Maumus F."/>
            <person name="Mcmullan M."/>
            <person name="Sanges R."/>
            <person name="Schmutz J."/>
            <person name="Toseland A."/>
            <person name="Valas R."/>
            <person name="Veluchamy A."/>
            <person name="Ward B.J."/>
            <person name="Allen A."/>
            <person name="Barry K."/>
            <person name="Falciatore A."/>
            <person name="Ferrante M."/>
            <person name="Fortunato A.E."/>
            <person name="Gloeckner G."/>
            <person name="Gruber A."/>
            <person name="Hipkin R."/>
            <person name="Janech M."/>
            <person name="Kroth P."/>
            <person name="Leese F."/>
            <person name="Lindquist E."/>
            <person name="Lyon B.R."/>
            <person name="Martin J."/>
            <person name="Mayer C."/>
            <person name="Parker M."/>
            <person name="Quesneville H."/>
            <person name="Raymond J."/>
            <person name="Uhlig C."/>
            <person name="Valentin K.U."/>
            <person name="Worden A.Z."/>
            <person name="Armbrust E.V."/>
            <person name="Bowler C."/>
            <person name="Green B."/>
            <person name="Moulton V."/>
            <person name="Van Oosterhout C."/>
            <person name="Grigoriev I."/>
        </authorList>
    </citation>
    <scope>NUCLEOTIDE SEQUENCE [LARGE SCALE GENOMIC DNA]</scope>
    <source>
        <strain evidence="3 4">CCMP1102</strain>
    </source>
</reference>
<evidence type="ECO:0000256" key="1">
    <source>
        <dbReference type="SAM" id="Coils"/>
    </source>
</evidence>
<feature type="compositionally biased region" description="Acidic residues" evidence="2">
    <location>
        <begin position="136"/>
        <end position="171"/>
    </location>
</feature>
<dbReference type="OrthoDB" id="53582at2759"/>
<feature type="compositionally biased region" description="Polar residues" evidence="2">
    <location>
        <begin position="1"/>
        <end position="13"/>
    </location>
</feature>
<evidence type="ECO:0000256" key="2">
    <source>
        <dbReference type="SAM" id="MobiDB-lite"/>
    </source>
</evidence>
<protein>
    <submittedName>
        <fullName evidence="3">Uncharacterized protein</fullName>
    </submittedName>
</protein>
<evidence type="ECO:0000313" key="4">
    <source>
        <dbReference type="Proteomes" id="UP000095751"/>
    </source>
</evidence>
<dbReference type="EMBL" id="KV784355">
    <property type="protein sequence ID" value="OEU19382.1"/>
    <property type="molecule type" value="Genomic_DNA"/>
</dbReference>
<dbReference type="Proteomes" id="UP000095751">
    <property type="component" value="Unassembled WGS sequence"/>
</dbReference>
<feature type="compositionally biased region" description="Basic and acidic residues" evidence="2">
    <location>
        <begin position="561"/>
        <end position="573"/>
    </location>
</feature>
<keyword evidence="1" id="KW-0175">Coiled coil</keyword>
<proteinExistence type="predicted"/>
<evidence type="ECO:0000313" key="3">
    <source>
        <dbReference type="EMBL" id="OEU19382.1"/>
    </source>
</evidence>
<dbReference type="InParanoid" id="A0A1E7FMH8"/>
<sequence>MTTVPTGETSDTIVNHYNDEKEENDDYYDDETSEDEEAGAEFLHFQKQQRQQQQQPEIDDESDDFDEDDSESESESEAWEDVSDDIVDDDESEIESEEEEIVLEEGEEDDVEENNDSIKNDEMLQRVRKMMLTDENSADDDDISEEVVSDDDEVEIVSEEEESDEYEEYDDEVDNGISKNEEMLQHVRADLQMVNSERPLKISVKDPKELEWRKKKIEEDLYSMIEEAEKEELKELVDTETIAALTSGAMNVALTKKYKDSSKGEYIYYPSVAKAAYDFPLIEEAEKNSGEELPFEIVTALCTIAALRLKGEDEVDENDIFIKKKTISVVLDDGRNTDESVEIAKRERTIKDELASIMLGISQQEEIGATLDADVAAALQKAALDVAYAKKYFDAENNEFVYFPSVAKTICSYSLIEEAEKYLGSADREISPDLTKILCIAAASYLKGNTNEVDEDNEDIMKISVDVDVRRSTVTEFSLVAEDSVAFSDASEADREPQSRSKPAVGKQSELETRNNDADEERQSKESLGSSATPVSAKLTLNNGSKVTPDLVEDESSSTDLRSESENDHRDTDGEVPESISPNEQINDPKITSQSVLTPTSGSILEESAKDMIDCSREDNEFIYTKEVEVDLDSNKTDHTQNHLVEDFDEEEARLKEMENKLASANDEHSKTIEVLMETQVEYHELKTKSWMSPLLCFL</sequence>
<feature type="compositionally biased region" description="Polar residues" evidence="2">
    <location>
        <begin position="526"/>
        <end position="546"/>
    </location>
</feature>
<organism evidence="3 4">
    <name type="scientific">Fragilariopsis cylindrus CCMP1102</name>
    <dbReference type="NCBI Taxonomy" id="635003"/>
    <lineage>
        <taxon>Eukaryota</taxon>
        <taxon>Sar</taxon>
        <taxon>Stramenopiles</taxon>
        <taxon>Ochrophyta</taxon>
        <taxon>Bacillariophyta</taxon>
        <taxon>Bacillariophyceae</taxon>
        <taxon>Bacillariophycidae</taxon>
        <taxon>Bacillariales</taxon>
        <taxon>Bacillariaceae</taxon>
        <taxon>Fragilariopsis</taxon>
    </lineage>
</organism>
<gene>
    <name evidence="3" type="ORF">FRACYDRAFT_235436</name>
</gene>